<dbReference type="RefSeq" id="WP_117485241.1">
    <property type="nucleotide sequence ID" value="NZ_QVIG01000001.1"/>
</dbReference>
<evidence type="ECO:0000259" key="1">
    <source>
        <dbReference type="Pfam" id="PF07472"/>
    </source>
</evidence>
<dbReference type="AlphaFoldDB" id="A0A372ZLQ6"/>
<dbReference type="InterPro" id="IPR036684">
    <property type="entry name" value="Ca_lectin_sf"/>
</dbReference>
<proteinExistence type="predicted"/>
<dbReference type="SUPFAM" id="SSF82026">
    <property type="entry name" value="Calcium-mediated lectin"/>
    <property type="match status" value="1"/>
</dbReference>
<evidence type="ECO:0000313" key="3">
    <source>
        <dbReference type="Proteomes" id="UP000263377"/>
    </source>
</evidence>
<gene>
    <name evidence="2" type="ORF">DR950_01745</name>
</gene>
<name>A0A372ZLQ6_9ACTN</name>
<sequence length="128" mass="13465">MSDAYVFVKGNTAEISLPAGAKVAVKAKTNSSNAQKVQLTSKDGNVALSFSGSGERNAVIGQETITGQAGLTAVFEFASAEGDFRPSKLNSGGPYEIGAYNLMVLVAENGDDADYNDTILEFSWYTPK</sequence>
<comment type="caution">
    <text evidence="2">The sequence shown here is derived from an EMBL/GenBank/DDBJ whole genome shotgun (WGS) entry which is preliminary data.</text>
</comment>
<accession>A0A372ZLQ6</accession>
<reference evidence="2 3" key="1">
    <citation type="submission" date="2018-08" db="EMBL/GenBank/DDBJ databases">
        <title>Diversity &amp; Physiological Properties of Lignin-Decomposing Actinobacteria from Soil.</title>
        <authorList>
            <person name="Roh S.G."/>
            <person name="Kim S.B."/>
        </authorList>
    </citation>
    <scope>NUCLEOTIDE SEQUENCE [LARGE SCALE GENOMIC DNA]</scope>
    <source>
        <strain evidence="2 3">MMS17-GH009</strain>
    </source>
</reference>
<feature type="domain" description="Calcium-mediated lectin" evidence="1">
    <location>
        <begin position="16"/>
        <end position="124"/>
    </location>
</feature>
<dbReference type="InterPro" id="IPR010907">
    <property type="entry name" value="Ca-mediated_lectin"/>
</dbReference>
<protein>
    <recommendedName>
        <fullName evidence="1">Calcium-mediated lectin domain-containing protein</fullName>
    </recommendedName>
</protein>
<organism evidence="2 3">
    <name type="scientific">Kitasatospora xanthocidica</name>
    <dbReference type="NCBI Taxonomy" id="83382"/>
    <lineage>
        <taxon>Bacteria</taxon>
        <taxon>Bacillati</taxon>
        <taxon>Actinomycetota</taxon>
        <taxon>Actinomycetes</taxon>
        <taxon>Kitasatosporales</taxon>
        <taxon>Streptomycetaceae</taxon>
        <taxon>Kitasatospora</taxon>
    </lineage>
</organism>
<dbReference type="Gene3D" id="2.60.120.400">
    <property type="entry name" value="Calcium-mediated lectin"/>
    <property type="match status" value="1"/>
</dbReference>
<evidence type="ECO:0000313" key="2">
    <source>
        <dbReference type="EMBL" id="RGD56681.1"/>
    </source>
</evidence>
<keyword evidence="3" id="KW-1185">Reference proteome</keyword>
<dbReference type="Pfam" id="PF07472">
    <property type="entry name" value="PA-IIL"/>
    <property type="match status" value="1"/>
</dbReference>
<dbReference type="EMBL" id="QVIG01000001">
    <property type="protein sequence ID" value="RGD56681.1"/>
    <property type="molecule type" value="Genomic_DNA"/>
</dbReference>
<dbReference type="Proteomes" id="UP000263377">
    <property type="component" value="Unassembled WGS sequence"/>
</dbReference>